<dbReference type="InterPro" id="IPR052061">
    <property type="entry name" value="PTE-AB_protein"/>
</dbReference>
<dbReference type="PANTHER" id="PTHR47260">
    <property type="entry name" value="UPF0644 PROTEIN PB2B4.06"/>
    <property type="match status" value="1"/>
</dbReference>
<dbReference type="CDD" id="cd03443">
    <property type="entry name" value="PaaI_thioesterase"/>
    <property type="match status" value="1"/>
</dbReference>
<dbReference type="PANTHER" id="PTHR47260:SF6">
    <property type="entry name" value="THIOESTERASE DOMAIN-CONTAINING PROTEIN"/>
    <property type="match status" value="1"/>
</dbReference>
<keyword evidence="3" id="KW-1185">Reference proteome</keyword>
<protein>
    <submittedName>
        <fullName evidence="2">HotDog domain-containing protein</fullName>
    </submittedName>
</protein>
<sequence>MGGSLDRPLRLEDEIDHFKSIPWCAKHLEAPNLVVTPGFSRDPRAQEPLFCETLRTKDTIAAFVCFYPRPESELDFLPELKAFVTLGNLVGGYPGVCHGGLVATLLDETLSFLGPRHRWLQSRDKLNHDMLKAYLHTDYLQPVKIPGTFLITARLTKKNGRKSYMQGVMEDENGQKVAKADGLFVELPKGKM</sequence>
<dbReference type="InParanoid" id="A0A2T2ZZY9"/>
<dbReference type="AlphaFoldDB" id="A0A2T2ZZY9"/>
<feature type="domain" description="Thioesterase" evidence="1">
    <location>
        <begin position="95"/>
        <end position="177"/>
    </location>
</feature>
<name>A0A2T2ZZY9_9PEZI</name>
<dbReference type="InterPro" id="IPR029069">
    <property type="entry name" value="HotDog_dom_sf"/>
</dbReference>
<dbReference type="SUPFAM" id="SSF54637">
    <property type="entry name" value="Thioesterase/thiol ester dehydrase-isomerase"/>
    <property type="match status" value="1"/>
</dbReference>
<organism evidence="2 3">
    <name type="scientific">Coniella lustricola</name>
    <dbReference type="NCBI Taxonomy" id="2025994"/>
    <lineage>
        <taxon>Eukaryota</taxon>
        <taxon>Fungi</taxon>
        <taxon>Dikarya</taxon>
        <taxon>Ascomycota</taxon>
        <taxon>Pezizomycotina</taxon>
        <taxon>Sordariomycetes</taxon>
        <taxon>Sordariomycetidae</taxon>
        <taxon>Diaporthales</taxon>
        <taxon>Schizoparmaceae</taxon>
        <taxon>Coniella</taxon>
    </lineage>
</organism>
<proteinExistence type="predicted"/>
<dbReference type="STRING" id="2025994.A0A2T2ZZY9"/>
<evidence type="ECO:0000313" key="2">
    <source>
        <dbReference type="EMBL" id="PSR80324.1"/>
    </source>
</evidence>
<dbReference type="Pfam" id="PF03061">
    <property type="entry name" value="4HBT"/>
    <property type="match status" value="1"/>
</dbReference>
<dbReference type="Proteomes" id="UP000241462">
    <property type="component" value="Unassembled WGS sequence"/>
</dbReference>
<dbReference type="InterPro" id="IPR006683">
    <property type="entry name" value="Thioestr_dom"/>
</dbReference>
<gene>
    <name evidence="2" type="ORF">BD289DRAFT_70256</name>
</gene>
<dbReference type="Gene3D" id="3.10.129.10">
    <property type="entry name" value="Hotdog Thioesterase"/>
    <property type="match status" value="1"/>
</dbReference>
<dbReference type="EMBL" id="KZ678534">
    <property type="protein sequence ID" value="PSR80324.1"/>
    <property type="molecule type" value="Genomic_DNA"/>
</dbReference>
<dbReference type="OrthoDB" id="506431at2759"/>
<reference evidence="2 3" key="1">
    <citation type="journal article" date="2018" name="Mycol. Prog.">
        <title>Coniella lustricola, a new species from submerged detritus.</title>
        <authorList>
            <person name="Raudabaugh D.B."/>
            <person name="Iturriaga T."/>
            <person name="Carver A."/>
            <person name="Mondo S."/>
            <person name="Pangilinan J."/>
            <person name="Lipzen A."/>
            <person name="He G."/>
            <person name="Amirebrahimi M."/>
            <person name="Grigoriev I.V."/>
            <person name="Miller A.N."/>
        </authorList>
    </citation>
    <scope>NUCLEOTIDE SEQUENCE [LARGE SCALE GENOMIC DNA]</scope>
    <source>
        <strain evidence="2 3">B22-T-1</strain>
    </source>
</reference>
<accession>A0A2T2ZZY9</accession>
<evidence type="ECO:0000259" key="1">
    <source>
        <dbReference type="Pfam" id="PF03061"/>
    </source>
</evidence>
<evidence type="ECO:0000313" key="3">
    <source>
        <dbReference type="Proteomes" id="UP000241462"/>
    </source>
</evidence>